<dbReference type="PANTHER" id="PTHR10504">
    <property type="entry name" value="BACTERICIDAL PERMEABILITY-INCREASING BPI PROTEIN-RELATED"/>
    <property type="match status" value="1"/>
</dbReference>
<dbReference type="Gene3D" id="3.15.10.10">
    <property type="entry name" value="Bactericidal permeability-increasing protein, domain 1"/>
    <property type="match status" value="1"/>
</dbReference>
<evidence type="ECO:0000256" key="1">
    <source>
        <dbReference type="SAM" id="SignalP"/>
    </source>
</evidence>
<dbReference type="GO" id="GO:0005615">
    <property type="term" value="C:extracellular space"/>
    <property type="evidence" value="ECO:0007669"/>
    <property type="project" value="TreeGrafter"/>
</dbReference>
<evidence type="ECO:0000313" key="3">
    <source>
        <dbReference type="Proteomes" id="UP000694844"/>
    </source>
</evidence>
<organism evidence="3 4">
    <name type="scientific">Crassostrea virginica</name>
    <name type="common">Eastern oyster</name>
    <dbReference type="NCBI Taxonomy" id="6565"/>
    <lineage>
        <taxon>Eukaryota</taxon>
        <taxon>Metazoa</taxon>
        <taxon>Spiralia</taxon>
        <taxon>Lophotrochozoa</taxon>
        <taxon>Mollusca</taxon>
        <taxon>Bivalvia</taxon>
        <taxon>Autobranchia</taxon>
        <taxon>Pteriomorphia</taxon>
        <taxon>Ostreida</taxon>
        <taxon>Ostreoidea</taxon>
        <taxon>Ostreidae</taxon>
        <taxon>Crassostrea</taxon>
    </lineage>
</organism>
<dbReference type="InterPro" id="IPR017943">
    <property type="entry name" value="Bactericidal_perm-incr_a/b_dom"/>
</dbReference>
<dbReference type="RefSeq" id="XP_022299202.1">
    <property type="nucleotide sequence ID" value="XM_022443494.1"/>
</dbReference>
<dbReference type="KEGG" id="cvn:111108013"/>
<dbReference type="InterPro" id="IPR017942">
    <property type="entry name" value="Lipid-bd_serum_glycop_N"/>
</dbReference>
<reference evidence="4" key="1">
    <citation type="submission" date="2025-08" db="UniProtKB">
        <authorList>
            <consortium name="RefSeq"/>
        </authorList>
    </citation>
    <scope>IDENTIFICATION</scope>
    <source>
        <tissue evidence="4">Whole sample</tissue>
    </source>
</reference>
<gene>
    <name evidence="4" type="primary">LOC111108013</name>
</gene>
<dbReference type="GO" id="GO:0008289">
    <property type="term" value="F:lipid binding"/>
    <property type="evidence" value="ECO:0007669"/>
    <property type="project" value="InterPro"/>
</dbReference>
<dbReference type="Proteomes" id="UP000694844">
    <property type="component" value="Chromosome 8"/>
</dbReference>
<protein>
    <submittedName>
        <fullName evidence="4">Uncharacterized protein LOC111108013</fullName>
    </submittedName>
</protein>
<dbReference type="AlphaFoldDB" id="A0A8B8B709"/>
<dbReference type="OrthoDB" id="10255543at2759"/>
<evidence type="ECO:0000313" key="4">
    <source>
        <dbReference type="RefSeq" id="XP_022299202.1"/>
    </source>
</evidence>
<proteinExistence type="predicted"/>
<name>A0A8B8B709_CRAVI</name>
<dbReference type="InterPro" id="IPR032942">
    <property type="entry name" value="BPI/LBP/Plunc"/>
</dbReference>
<evidence type="ECO:0000259" key="2">
    <source>
        <dbReference type="Pfam" id="PF01273"/>
    </source>
</evidence>
<dbReference type="SUPFAM" id="SSF55394">
    <property type="entry name" value="Bactericidal permeability-increasing protein, BPI"/>
    <property type="match status" value="1"/>
</dbReference>
<accession>A0A8B8B709</accession>
<feature type="domain" description="Lipid-binding serum glycoprotein N-terminal" evidence="2">
    <location>
        <begin position="34"/>
        <end position="199"/>
    </location>
</feature>
<keyword evidence="3" id="KW-1185">Reference proteome</keyword>
<dbReference type="PANTHER" id="PTHR10504:SF131">
    <property type="entry name" value="BPI2 DOMAIN-CONTAINING PROTEIN"/>
    <property type="match status" value="1"/>
</dbReference>
<dbReference type="Pfam" id="PF01273">
    <property type="entry name" value="LBP_BPI_CETP"/>
    <property type="match status" value="1"/>
</dbReference>
<feature type="signal peptide" evidence="1">
    <location>
        <begin position="1"/>
        <end position="21"/>
    </location>
</feature>
<sequence length="202" mass="22980">MQSVWVCLLTWFCLFLTPTYCETPGLQRRTIDKALNFVTNGALDVLSQRVKGQRIPDIHGRSGDVTFDITSMKVKDFTKPSSKVSRLYRDVLYWTTKGTRLAIHGKFRYKYKGLIRISDFGTFGLEASKINFYLIIKTRRWRKMQAVGCGCSVGSARINLRGGAAWIYNRFSGYLERKLKNKVGGGNGLLCKQLKNLVNVYG</sequence>
<feature type="chain" id="PRO_5034771985" evidence="1">
    <location>
        <begin position="22"/>
        <end position="202"/>
    </location>
</feature>
<keyword evidence="1" id="KW-0732">Signal</keyword>
<dbReference type="GeneID" id="111108013"/>